<feature type="transmembrane region" description="Helical" evidence="1">
    <location>
        <begin position="6"/>
        <end position="25"/>
    </location>
</feature>
<evidence type="ECO:0000259" key="2">
    <source>
        <dbReference type="Pfam" id="PF07853"/>
    </source>
</evidence>
<protein>
    <submittedName>
        <fullName evidence="4">DUF1648 domain-containing protein</fullName>
    </submittedName>
</protein>
<feature type="transmembrane region" description="Helical" evidence="1">
    <location>
        <begin position="237"/>
        <end position="263"/>
    </location>
</feature>
<dbReference type="Pfam" id="PF07853">
    <property type="entry name" value="DUF1648"/>
    <property type="match status" value="1"/>
</dbReference>
<name>A0ABS6EB79_9FIRM</name>
<dbReference type="EMBL" id="JAHLPM010000027">
    <property type="protein sequence ID" value="MBU5440189.1"/>
    <property type="molecule type" value="Genomic_DNA"/>
</dbReference>
<reference evidence="4 5" key="1">
    <citation type="submission" date="2021-06" db="EMBL/GenBank/DDBJ databases">
        <authorList>
            <person name="Sun Q."/>
            <person name="Li D."/>
        </authorList>
    </citation>
    <scope>NUCLEOTIDE SEQUENCE [LARGE SCALE GENOMIC DNA]</scope>
    <source>
        <strain evidence="4 5">MSJ-40</strain>
    </source>
</reference>
<feature type="transmembrane region" description="Helical" evidence="1">
    <location>
        <begin position="83"/>
        <end position="100"/>
    </location>
</feature>
<organism evidence="4 5">
    <name type="scientific">Tissierella simiarum</name>
    <dbReference type="NCBI Taxonomy" id="2841534"/>
    <lineage>
        <taxon>Bacteria</taxon>
        <taxon>Bacillati</taxon>
        <taxon>Bacillota</taxon>
        <taxon>Tissierellia</taxon>
        <taxon>Tissierellales</taxon>
        <taxon>Tissierellaceae</taxon>
        <taxon>Tissierella</taxon>
    </lineage>
</organism>
<dbReference type="PANTHER" id="PTHR37810">
    <property type="entry name" value="IMMUNITY PROTEIN SDPI"/>
    <property type="match status" value="1"/>
</dbReference>
<proteinExistence type="predicted"/>
<dbReference type="Pfam" id="PF19124">
    <property type="entry name" value="DUF5808"/>
    <property type="match status" value="1"/>
</dbReference>
<dbReference type="PANTHER" id="PTHR37810:SF9">
    <property type="entry name" value="MEMBRANE PROTEIN"/>
    <property type="match status" value="1"/>
</dbReference>
<feature type="domain" description="DUF5808" evidence="3">
    <location>
        <begin position="329"/>
        <end position="353"/>
    </location>
</feature>
<comment type="caution">
    <text evidence="4">The sequence shown here is derived from an EMBL/GenBank/DDBJ whole genome shotgun (WGS) entry which is preliminary data.</text>
</comment>
<sequence>MTEKLIWVLFNSLILLFILITQILTPKTTRKNILFGVKVPEEVLEDEEIKRLFKGFKRDNLIIGIPILFIISLLLYYSSNVILLVFLIFVYMAILFLIYLKWNKKSKELKIEKGWDKIGGKIVMVDMRYSRDKKSRGIVSPIWFLVPIGIILFNIILVFVLYPTLPNKIPTHWNFQGNVSEYKDKSISTLLMMPLTQISMAIAIYFTYFIIGRSKQQINPNSPEESLKRNILFRKAWSMYLIGMLTLLELLFTFINMVSLGVLRINMGIFNFIILGISGIIIIGTIVLAVKIGQGGERLKLREDKVIETIHDRDDDNLWKLGNTIYYNPDDSSLFVEKRFGVGWTVNAGRPLGMFLMILPIIIVVITIILVK</sequence>
<feature type="transmembrane region" description="Helical" evidence="1">
    <location>
        <begin position="269"/>
        <end position="290"/>
    </location>
</feature>
<dbReference type="RefSeq" id="WP_216522210.1">
    <property type="nucleotide sequence ID" value="NZ_JAHLPM010000027.1"/>
</dbReference>
<dbReference type="InterPro" id="IPR012867">
    <property type="entry name" value="DUF1648"/>
</dbReference>
<keyword evidence="5" id="KW-1185">Reference proteome</keyword>
<accession>A0ABS6EB79</accession>
<gene>
    <name evidence="4" type="ORF">KQI42_19530</name>
</gene>
<feature type="transmembrane region" description="Helical" evidence="1">
    <location>
        <begin position="138"/>
        <end position="162"/>
    </location>
</feature>
<feature type="transmembrane region" description="Helical" evidence="1">
    <location>
        <begin position="190"/>
        <end position="211"/>
    </location>
</feature>
<keyword evidence="1" id="KW-0812">Transmembrane</keyword>
<evidence type="ECO:0000313" key="4">
    <source>
        <dbReference type="EMBL" id="MBU5440189.1"/>
    </source>
</evidence>
<keyword evidence="1" id="KW-0472">Membrane</keyword>
<feature type="transmembrane region" description="Helical" evidence="1">
    <location>
        <begin position="60"/>
        <end position="77"/>
    </location>
</feature>
<feature type="domain" description="DUF1648" evidence="2">
    <location>
        <begin position="150"/>
        <end position="197"/>
    </location>
</feature>
<evidence type="ECO:0000256" key="1">
    <source>
        <dbReference type="SAM" id="Phobius"/>
    </source>
</evidence>
<evidence type="ECO:0000259" key="3">
    <source>
        <dbReference type="Pfam" id="PF19124"/>
    </source>
</evidence>
<keyword evidence="1" id="KW-1133">Transmembrane helix</keyword>
<dbReference type="Proteomes" id="UP000749471">
    <property type="component" value="Unassembled WGS sequence"/>
</dbReference>
<dbReference type="InterPro" id="IPR014574">
    <property type="entry name" value="UCP032908"/>
</dbReference>
<evidence type="ECO:0000313" key="5">
    <source>
        <dbReference type="Proteomes" id="UP000749471"/>
    </source>
</evidence>
<dbReference type="InterPro" id="IPR043831">
    <property type="entry name" value="DUF5808"/>
</dbReference>
<feature type="transmembrane region" description="Helical" evidence="1">
    <location>
        <begin position="352"/>
        <end position="371"/>
    </location>
</feature>
<dbReference type="PIRSF" id="PIRSF032908">
    <property type="entry name" value="UCP032908"/>
    <property type="match status" value="1"/>
</dbReference>